<reference evidence="9 10" key="1">
    <citation type="submission" date="2017-11" db="EMBL/GenBank/DDBJ databases">
        <title>Evolution of Phototrophy in the Chloroflexi Phylum Driven by Horizontal Gene Transfer.</title>
        <authorList>
            <person name="Ward L.M."/>
            <person name="Hemp J."/>
            <person name="Shih P.M."/>
            <person name="Mcglynn S.E."/>
            <person name="Fischer W."/>
        </authorList>
    </citation>
    <scope>NUCLEOTIDE SEQUENCE [LARGE SCALE GENOMIC DNA]</scope>
    <source>
        <strain evidence="9">CP2_2F</strain>
    </source>
</reference>
<feature type="transmembrane region" description="Helical" evidence="7">
    <location>
        <begin position="87"/>
        <end position="108"/>
    </location>
</feature>
<dbReference type="SUPFAM" id="SSF161098">
    <property type="entry name" value="MetI-like"/>
    <property type="match status" value="1"/>
</dbReference>
<dbReference type="GO" id="GO:0005886">
    <property type="term" value="C:plasma membrane"/>
    <property type="evidence" value="ECO:0007669"/>
    <property type="project" value="UniProtKB-SubCell"/>
</dbReference>
<feature type="transmembrane region" description="Helical" evidence="7">
    <location>
        <begin position="275"/>
        <end position="299"/>
    </location>
</feature>
<keyword evidence="6 7" id="KW-0472">Membrane</keyword>
<evidence type="ECO:0000256" key="7">
    <source>
        <dbReference type="RuleBase" id="RU363032"/>
    </source>
</evidence>
<feature type="transmembrane region" description="Helical" evidence="7">
    <location>
        <begin position="25"/>
        <end position="44"/>
    </location>
</feature>
<dbReference type="EMBL" id="PGTK01000001">
    <property type="protein sequence ID" value="PJF32264.1"/>
    <property type="molecule type" value="Genomic_DNA"/>
</dbReference>
<comment type="similarity">
    <text evidence="7">Belongs to the binding-protein-dependent transport system permease family.</text>
</comment>
<evidence type="ECO:0000313" key="9">
    <source>
        <dbReference type="EMBL" id="PJF32264.1"/>
    </source>
</evidence>
<dbReference type="PANTHER" id="PTHR43005:SF1">
    <property type="entry name" value="SPERMIDINE_PUTRESCINE TRANSPORT SYSTEM PERMEASE PROTEIN"/>
    <property type="match status" value="1"/>
</dbReference>
<dbReference type="GO" id="GO:0055085">
    <property type="term" value="P:transmembrane transport"/>
    <property type="evidence" value="ECO:0007669"/>
    <property type="project" value="InterPro"/>
</dbReference>
<accession>A0A2M8P3Y5</accession>
<keyword evidence="3" id="KW-1003">Cell membrane</keyword>
<dbReference type="Pfam" id="PF00528">
    <property type="entry name" value="BPD_transp_1"/>
    <property type="match status" value="1"/>
</dbReference>
<dbReference type="PROSITE" id="PS50928">
    <property type="entry name" value="ABC_TM1"/>
    <property type="match status" value="1"/>
</dbReference>
<evidence type="ECO:0000313" key="10">
    <source>
        <dbReference type="Proteomes" id="UP000228921"/>
    </source>
</evidence>
<name>A0A2M8P3Y5_9CHLR</name>
<dbReference type="CDD" id="cd06261">
    <property type="entry name" value="TM_PBP2"/>
    <property type="match status" value="1"/>
</dbReference>
<evidence type="ECO:0000256" key="5">
    <source>
        <dbReference type="ARBA" id="ARBA00022989"/>
    </source>
</evidence>
<comment type="caution">
    <text evidence="9">The sequence shown here is derived from an EMBL/GenBank/DDBJ whole genome shotgun (WGS) entry which is preliminary data.</text>
</comment>
<organism evidence="9 10">
    <name type="scientific">Candidatus Thermofonsia Clade 1 bacterium</name>
    <dbReference type="NCBI Taxonomy" id="2364210"/>
    <lineage>
        <taxon>Bacteria</taxon>
        <taxon>Bacillati</taxon>
        <taxon>Chloroflexota</taxon>
        <taxon>Candidatus Thermofontia</taxon>
        <taxon>Candidatus Thermofonsia Clade 1</taxon>
    </lineage>
</organism>
<feature type="transmembrane region" description="Helical" evidence="7">
    <location>
        <begin position="163"/>
        <end position="183"/>
    </location>
</feature>
<keyword evidence="5 7" id="KW-1133">Transmembrane helix</keyword>
<feature type="domain" description="ABC transmembrane type-1" evidence="8">
    <location>
        <begin position="83"/>
        <end position="296"/>
    </location>
</feature>
<dbReference type="InterPro" id="IPR035906">
    <property type="entry name" value="MetI-like_sf"/>
</dbReference>
<keyword evidence="2 7" id="KW-0813">Transport</keyword>
<comment type="subcellular location">
    <subcellularLocation>
        <location evidence="1 7">Cell membrane</location>
        <topology evidence="1 7">Multi-pass membrane protein</topology>
    </subcellularLocation>
</comment>
<sequence length="305" mass="33911">MSNLTLSAKADVAQQSFSGGRKYRWLPFWLLLPSILVLLALQVYPTLYSVYLSTTRVRRGEFMYVGLANFERLLRTPSFLESLRTSLVYSVSYIILTVSLGLMLALLLNRRFKFTGVYLVIIFIPWVISEVVAGTMWRWLFQPTYGLLQSWINAYLPFLGERLYTTAGGALAIVIAAAVWRGLAFTTLLSLGALQTVPQEIIESASLDGANRSQRFFRVILPQIRPTVLVIVLLTSIQSINSVGLIFSITRGGPGGATRTAAYYLLQTGWEQGDFGTGAAVSVILFMINITLTIAYLSVIGRKRD</sequence>
<protein>
    <submittedName>
        <fullName evidence="9">Sugar ABC transporter permease</fullName>
    </submittedName>
</protein>
<dbReference type="Gene3D" id="1.10.3720.10">
    <property type="entry name" value="MetI-like"/>
    <property type="match status" value="1"/>
</dbReference>
<dbReference type="PANTHER" id="PTHR43005">
    <property type="entry name" value="BLR7065 PROTEIN"/>
    <property type="match status" value="1"/>
</dbReference>
<evidence type="ECO:0000256" key="1">
    <source>
        <dbReference type="ARBA" id="ARBA00004651"/>
    </source>
</evidence>
<dbReference type="Proteomes" id="UP000228921">
    <property type="component" value="Unassembled WGS sequence"/>
</dbReference>
<feature type="transmembrane region" description="Helical" evidence="7">
    <location>
        <begin position="115"/>
        <end position="140"/>
    </location>
</feature>
<proteinExistence type="inferred from homology"/>
<evidence type="ECO:0000259" key="8">
    <source>
        <dbReference type="PROSITE" id="PS50928"/>
    </source>
</evidence>
<feature type="transmembrane region" description="Helical" evidence="7">
    <location>
        <begin position="228"/>
        <end position="249"/>
    </location>
</feature>
<gene>
    <name evidence="9" type="ORF">CUN51_01150</name>
</gene>
<evidence type="ECO:0000256" key="3">
    <source>
        <dbReference type="ARBA" id="ARBA00022475"/>
    </source>
</evidence>
<dbReference type="InterPro" id="IPR000515">
    <property type="entry name" value="MetI-like"/>
</dbReference>
<evidence type="ECO:0000256" key="6">
    <source>
        <dbReference type="ARBA" id="ARBA00023136"/>
    </source>
</evidence>
<keyword evidence="4 7" id="KW-0812">Transmembrane</keyword>
<evidence type="ECO:0000256" key="4">
    <source>
        <dbReference type="ARBA" id="ARBA00022692"/>
    </source>
</evidence>
<dbReference type="AlphaFoldDB" id="A0A2M8P3Y5"/>
<evidence type="ECO:0000256" key="2">
    <source>
        <dbReference type="ARBA" id="ARBA00022448"/>
    </source>
</evidence>